<dbReference type="Proteomes" id="UP000325785">
    <property type="component" value="Chromosome"/>
</dbReference>
<accession>A0A0T5P8R0</accession>
<dbReference type="Proteomes" id="UP000051401">
    <property type="component" value="Unassembled WGS sequence"/>
</dbReference>
<dbReference type="EMBL" id="LAXI01000007">
    <property type="protein sequence ID" value="KRS17536.1"/>
    <property type="molecule type" value="Genomic_DNA"/>
</dbReference>
<dbReference type="RefSeq" id="WP_143100343.1">
    <property type="nucleotide sequence ID" value="NZ_CP031598.1"/>
</dbReference>
<evidence type="ECO:0000256" key="1">
    <source>
        <dbReference type="SAM" id="MobiDB-lite"/>
    </source>
</evidence>
<feature type="region of interest" description="Disordered" evidence="1">
    <location>
        <begin position="150"/>
        <end position="174"/>
    </location>
</feature>
<evidence type="ECO:0008006" key="7">
    <source>
        <dbReference type="Google" id="ProtNLM"/>
    </source>
</evidence>
<evidence type="ECO:0000313" key="5">
    <source>
        <dbReference type="Proteomes" id="UP000051401"/>
    </source>
</evidence>
<dbReference type="PATRIC" id="fig|540747.5.peg.5794"/>
<evidence type="ECO:0000256" key="2">
    <source>
        <dbReference type="SAM" id="Phobius"/>
    </source>
</evidence>
<dbReference type="AlphaFoldDB" id="A0A0T5P8R0"/>
<reference evidence="4 6" key="2">
    <citation type="submission" date="2018-08" db="EMBL/GenBank/DDBJ databases">
        <title>Genetic Globetrotter - A new plasmid hitch-hiking vast phylogenetic and geographic distances.</title>
        <authorList>
            <person name="Vollmers J."/>
            <person name="Petersen J."/>
        </authorList>
    </citation>
    <scope>NUCLEOTIDE SEQUENCE [LARGE SCALE GENOMIC DNA]</scope>
    <source>
        <strain evidence="4 6">DSM 26383</strain>
    </source>
</reference>
<name>A0A0T5P8R0_9RHOB</name>
<keyword evidence="2" id="KW-1133">Transmembrane helix</keyword>
<evidence type="ECO:0000313" key="3">
    <source>
        <dbReference type="EMBL" id="KRS17536.1"/>
    </source>
</evidence>
<dbReference type="STRING" id="540747.SAMN04488031_101798"/>
<keyword evidence="2" id="KW-0472">Membrane</keyword>
<protein>
    <recommendedName>
        <fullName evidence="7">Tip attachment protein J domain-containing protein</fullName>
    </recommendedName>
</protein>
<feature type="transmembrane region" description="Helical" evidence="2">
    <location>
        <begin position="92"/>
        <end position="114"/>
    </location>
</feature>
<organism evidence="3 5">
    <name type="scientific">Roseovarius indicus</name>
    <dbReference type="NCBI Taxonomy" id="540747"/>
    <lineage>
        <taxon>Bacteria</taxon>
        <taxon>Pseudomonadati</taxon>
        <taxon>Pseudomonadota</taxon>
        <taxon>Alphaproteobacteria</taxon>
        <taxon>Rhodobacterales</taxon>
        <taxon>Roseobacteraceae</taxon>
        <taxon>Roseovarius</taxon>
    </lineage>
</organism>
<dbReference type="EMBL" id="CP031598">
    <property type="protein sequence ID" value="QEW26743.1"/>
    <property type="molecule type" value="Genomic_DNA"/>
</dbReference>
<evidence type="ECO:0000313" key="4">
    <source>
        <dbReference type="EMBL" id="QEW26743.1"/>
    </source>
</evidence>
<gene>
    <name evidence="4" type="ORF">RIdsm_02545</name>
    <name evidence="3" type="ORF">XM52_13760</name>
</gene>
<proteinExistence type="predicted"/>
<dbReference type="KEGG" id="rid:RIdsm_02545"/>
<keyword evidence="2" id="KW-0812">Transmembrane</keyword>
<sequence length="888" mass="95823">MKTVAIHRDLFAMQPHVFHLPEGMSLADMAERVKSLPDGWPRHDGDAICINGQPVPRGVWHMVKPKPQAGGVPIEVTFHAPPMGGGGDNKNILGLVASIGLVVLTGAVVSGQLFGGLTGATSAAATTGSRLLGGAIAALGSAALSALAPPPVPEASAPDAPEQPGTAGAEGNPLSPNMPLWRVVGTHRLSLPLVTKPLVYFEGQDEIVEIVGALAGPHTLTEPRMGGASLDDVDGVEYETVTGWAGYTPLTLFNRYGRSDSVRSELIGHTVDQENGRRIEIPPGGELEDALPQRKMMATGQSPDQVWIDLVFPQGLFNQGSEDTEYRVALRARMRLRGEETWVDLPELHYLSSQIGEKRFALHLEWIDGALDDASVSGQYGWVEARINSPGQNIAVGPTTADWDANGYFDAGSGDDYIAAGNRDTTAVRNVILSEHKATIYLDEGTFPKGEYEIDIKRSYAFRDNDYNPATYNVGGGNRDLFGYQGGGAPAIFQTRQGISDKLYLVRCSSVWDQPPAPLGHAALLAIKARNVNLDPVSVLASGLVRDWDGSGWTNWITTSNPASHIRDIYGGTMNAIPVPEEVIDDPGIVNFRAYCPTKGYEVNAIIKDASVAGAAQICAGVAYAKTYQSDVFGVTRDYDRSAEDPVQYFSPRNMANFSWTKGYPKRPDGLRVTFYDKDREYKQRQITHPEGSGLTEQITYDGLVTEAEVRARAQYDLDVLKYRTAFYSWDAPALAIKCRRGSLVGVSTDFLLKWAGSGRITKIEYDGSGDVTAITLDSEPTLLGGDDWDDLDTFADDFDLGRIGKTSGAVLHRAGGTVTTHELDATSDGARLVFAAAVTPNGLEVGDHVIVGDLGNEIRRLVILDMAPRDRLTWTITAVAEAPEIWS</sequence>
<keyword evidence="5" id="KW-1185">Reference proteome</keyword>
<evidence type="ECO:0000313" key="6">
    <source>
        <dbReference type="Proteomes" id="UP000325785"/>
    </source>
</evidence>
<reference evidence="3 5" key="1">
    <citation type="submission" date="2015-04" db="EMBL/GenBank/DDBJ databases">
        <title>The draft genome sequence of Roseovarius indicus B108T.</title>
        <authorList>
            <person name="Li G."/>
            <person name="Lai Q."/>
            <person name="Shao Z."/>
            <person name="Yan P."/>
        </authorList>
    </citation>
    <scope>NUCLEOTIDE SEQUENCE [LARGE SCALE GENOMIC DNA]</scope>
    <source>
        <strain evidence="3 5">B108</strain>
    </source>
</reference>
<dbReference type="OrthoDB" id="7349961at2"/>